<dbReference type="EMBL" id="KZ293444">
    <property type="protein sequence ID" value="PBK65726.1"/>
    <property type="molecule type" value="Genomic_DNA"/>
</dbReference>
<feature type="region of interest" description="Disordered" evidence="1">
    <location>
        <begin position="405"/>
        <end position="440"/>
    </location>
</feature>
<organism evidence="3 4">
    <name type="scientific">Armillaria solidipes</name>
    <dbReference type="NCBI Taxonomy" id="1076256"/>
    <lineage>
        <taxon>Eukaryota</taxon>
        <taxon>Fungi</taxon>
        <taxon>Dikarya</taxon>
        <taxon>Basidiomycota</taxon>
        <taxon>Agaricomycotina</taxon>
        <taxon>Agaricomycetes</taxon>
        <taxon>Agaricomycetidae</taxon>
        <taxon>Agaricales</taxon>
        <taxon>Marasmiineae</taxon>
        <taxon>Physalacriaceae</taxon>
        <taxon>Armillaria</taxon>
    </lineage>
</organism>
<gene>
    <name evidence="3" type="ORF">ARMSODRAFT_1087334</name>
</gene>
<dbReference type="GO" id="GO:0004672">
    <property type="term" value="F:protein kinase activity"/>
    <property type="evidence" value="ECO:0007669"/>
    <property type="project" value="InterPro"/>
</dbReference>
<dbReference type="STRING" id="1076256.A0A2H3BRL9"/>
<evidence type="ECO:0000259" key="2">
    <source>
        <dbReference type="PROSITE" id="PS50011"/>
    </source>
</evidence>
<dbReference type="InterPro" id="IPR011009">
    <property type="entry name" value="Kinase-like_dom_sf"/>
</dbReference>
<dbReference type="AlphaFoldDB" id="A0A2H3BRL9"/>
<keyword evidence="4" id="KW-1185">Reference proteome</keyword>
<sequence length="682" mass="76519">MPDSPEPREESPVDIESLEELFSFVPPPLRHDPDFDVPTPKWSPVTFYDKHLDDSLVLKQVKVLPGLISTLDEALDEYVSSFKSRGEPFYSPSMALRWHIYNKDVVATASDISQRYYKGGNPFVQAASVLAFHPDQPELRTVFSTSGSLLEEPPDFHSERYSLQHSYEDGPSFPVMLKALDDDRRALLLSMRKNLPHLAVYEAYALSGKTVLDDMSRLSGLATFPWKRGGGSLYRQSLSHRAAPPDISKYLWATKPADSPVQVIEPIRFRRSERLKGLAPTPSLTSKYPSQGTAVRAARKAATPGTIIRPKKFTSLKYQASAADFVQRAWAQAVNFDSTIILFDCGNYFRVGVRHRKTQTLYISNLVDVSSCSEPVYGKLMVAINLAIIRDAMDRTALLDPLLHQNKPSLHPRKRRRATDDTAPVRRSRRKLGEPNKEVEPEEILSELSSRNVTLLYFRNGKYNSPYPSFFRRAGSSIRKRSYRYDECLTFELGRKLGQGAVGEAYEASLEVDFGEGNVAHYPDKVIVKLALYEEQRKKLRHEYSIYHHLSEGPVRVGNIPRAFGFFEDVESEAGALILSHAGEALAYRSSPPGTGVRVSAKERAIYIEILTSIHAAGVAHGDIRSWNLLEDDKGGYFIADFDRAKLHGSRVQMAAEQDRLGLLLDGENIDDDSVTSYPASS</sequence>
<dbReference type="Gene3D" id="1.10.510.10">
    <property type="entry name" value="Transferase(Phosphotransferase) domain 1"/>
    <property type="match status" value="1"/>
</dbReference>
<evidence type="ECO:0000313" key="4">
    <source>
        <dbReference type="Proteomes" id="UP000218334"/>
    </source>
</evidence>
<feature type="domain" description="Protein kinase" evidence="2">
    <location>
        <begin position="491"/>
        <end position="682"/>
    </location>
</feature>
<reference evidence="4" key="1">
    <citation type="journal article" date="2017" name="Nat. Ecol. Evol.">
        <title>Genome expansion and lineage-specific genetic innovations in the forest pathogenic fungi Armillaria.</title>
        <authorList>
            <person name="Sipos G."/>
            <person name="Prasanna A.N."/>
            <person name="Walter M.C."/>
            <person name="O'Connor E."/>
            <person name="Balint B."/>
            <person name="Krizsan K."/>
            <person name="Kiss B."/>
            <person name="Hess J."/>
            <person name="Varga T."/>
            <person name="Slot J."/>
            <person name="Riley R."/>
            <person name="Boka B."/>
            <person name="Rigling D."/>
            <person name="Barry K."/>
            <person name="Lee J."/>
            <person name="Mihaltcheva S."/>
            <person name="LaButti K."/>
            <person name="Lipzen A."/>
            <person name="Waldron R."/>
            <person name="Moloney N.M."/>
            <person name="Sperisen C."/>
            <person name="Kredics L."/>
            <person name="Vagvoelgyi C."/>
            <person name="Patrignani A."/>
            <person name="Fitzpatrick D."/>
            <person name="Nagy I."/>
            <person name="Doyle S."/>
            <person name="Anderson J.B."/>
            <person name="Grigoriev I.V."/>
            <person name="Gueldener U."/>
            <person name="Muensterkoetter M."/>
            <person name="Nagy L.G."/>
        </authorList>
    </citation>
    <scope>NUCLEOTIDE SEQUENCE [LARGE SCALE GENOMIC DNA]</scope>
    <source>
        <strain evidence="4">28-4</strain>
    </source>
</reference>
<dbReference type="SUPFAM" id="SSF56112">
    <property type="entry name" value="Protein kinase-like (PK-like)"/>
    <property type="match status" value="1"/>
</dbReference>
<evidence type="ECO:0000313" key="3">
    <source>
        <dbReference type="EMBL" id="PBK65726.1"/>
    </source>
</evidence>
<name>A0A2H3BRL9_9AGAR</name>
<dbReference type="PROSITE" id="PS50011">
    <property type="entry name" value="PROTEIN_KINASE_DOM"/>
    <property type="match status" value="1"/>
</dbReference>
<evidence type="ECO:0000256" key="1">
    <source>
        <dbReference type="SAM" id="MobiDB-lite"/>
    </source>
</evidence>
<dbReference type="InterPro" id="IPR000719">
    <property type="entry name" value="Prot_kinase_dom"/>
</dbReference>
<protein>
    <recommendedName>
        <fullName evidence="2">Protein kinase domain-containing protein</fullName>
    </recommendedName>
</protein>
<proteinExistence type="predicted"/>
<dbReference type="Proteomes" id="UP000218334">
    <property type="component" value="Unassembled WGS sequence"/>
</dbReference>
<dbReference type="GO" id="GO:0005524">
    <property type="term" value="F:ATP binding"/>
    <property type="evidence" value="ECO:0007669"/>
    <property type="project" value="InterPro"/>
</dbReference>
<accession>A0A2H3BRL9</accession>